<protein>
    <recommendedName>
        <fullName evidence="9">Quinone-dependent D-lactate dehydrogenase</fullName>
        <ecNumber evidence="9">1.1.5.12</ecNumber>
    </recommendedName>
    <alternativeName>
        <fullName evidence="9">D-lactate dehydrogenase</fullName>
        <shortName evidence="9">D-LDH</shortName>
    </alternativeName>
</protein>
<dbReference type="PROSITE" id="PS51387">
    <property type="entry name" value="FAD_PCMH"/>
    <property type="match status" value="1"/>
</dbReference>
<comment type="similarity">
    <text evidence="9">Belongs to the quinone-dependent D-lactate dehydrogenase family.</text>
</comment>
<evidence type="ECO:0000256" key="1">
    <source>
        <dbReference type="ARBA" id="ARBA00001974"/>
    </source>
</evidence>
<dbReference type="InterPro" id="IPR016164">
    <property type="entry name" value="FAD-linked_Oxase-like_C"/>
</dbReference>
<dbReference type="InterPro" id="IPR051264">
    <property type="entry name" value="FAD-oxidored/transferase_4"/>
</dbReference>
<dbReference type="InterPro" id="IPR015409">
    <property type="entry name" value="Lactate_DH_C"/>
</dbReference>
<dbReference type="GO" id="GO:0055085">
    <property type="term" value="P:transmembrane transport"/>
    <property type="evidence" value="ECO:0007669"/>
    <property type="project" value="InterPro"/>
</dbReference>
<feature type="binding site" evidence="11">
    <location>
        <position position="252"/>
    </location>
    <ligand>
        <name>FAD</name>
        <dbReference type="ChEBI" id="CHEBI:57692"/>
    </ligand>
</feature>
<dbReference type="Gene3D" id="3.30.43.10">
    <property type="entry name" value="Uridine Diphospho-n-acetylenolpyruvylglucosamine Reductase, domain 2"/>
    <property type="match status" value="1"/>
</dbReference>
<evidence type="ECO:0000256" key="7">
    <source>
        <dbReference type="ARBA" id="ARBA00023002"/>
    </source>
</evidence>
<comment type="catalytic activity">
    <reaction evidence="9 10">
        <text>(R)-lactate + a quinone = a quinol + pyruvate</text>
        <dbReference type="Rhea" id="RHEA:51468"/>
        <dbReference type="ChEBI" id="CHEBI:15361"/>
        <dbReference type="ChEBI" id="CHEBI:16004"/>
        <dbReference type="ChEBI" id="CHEBI:24646"/>
        <dbReference type="ChEBI" id="CHEBI:132124"/>
        <dbReference type="EC" id="1.1.5.12"/>
    </reaction>
</comment>
<dbReference type="InterPro" id="IPR016166">
    <property type="entry name" value="FAD-bd_PCMH"/>
</dbReference>
<accession>A0A919BPU2</accession>
<feature type="binding site" evidence="9 11">
    <location>
        <position position="155"/>
    </location>
    <ligand>
        <name>FAD</name>
        <dbReference type="ChEBI" id="CHEBI:57692"/>
    </ligand>
</feature>
<evidence type="ECO:0000256" key="9">
    <source>
        <dbReference type="HAMAP-Rule" id="MF_02092"/>
    </source>
</evidence>
<evidence type="ECO:0000256" key="3">
    <source>
        <dbReference type="ARBA" id="ARBA00022519"/>
    </source>
</evidence>
<dbReference type="Gene3D" id="3.30.70.610">
    <property type="entry name" value="D-lactate dehydrogenase, cap domain, subdomain 1"/>
    <property type="match status" value="2"/>
</dbReference>
<keyword evidence="2 9" id="KW-1003">Cell membrane</keyword>
<dbReference type="PANTHER" id="PTHR43716">
    <property type="entry name" value="D-2-HYDROXYGLUTARATE DEHYDROGENASE, MITOCHONDRIAL"/>
    <property type="match status" value="1"/>
</dbReference>
<dbReference type="Proteomes" id="UP000623842">
    <property type="component" value="Unassembled WGS sequence"/>
</dbReference>
<feature type="domain" description="FAD-binding PCMH-type" evidence="12">
    <location>
        <begin position="37"/>
        <end position="218"/>
    </location>
</feature>
<keyword evidence="14" id="KW-1185">Reference proteome</keyword>
<keyword evidence="3 9" id="KW-0997">Cell inner membrane</keyword>
<dbReference type="InterPro" id="IPR016172">
    <property type="entry name" value="D-lactate_DH_C-sub1"/>
</dbReference>
<feature type="binding site" evidence="9 11">
    <location>
        <position position="145"/>
    </location>
    <ligand>
        <name>FAD</name>
        <dbReference type="ChEBI" id="CHEBI:57692"/>
    </ligand>
</feature>
<comment type="subcellular location">
    <subcellularLocation>
        <location evidence="9">Cell inner membrane</location>
        <topology evidence="9">Peripheral membrane protein</topology>
        <orientation evidence="9">Cytoplasmic side</orientation>
    </subcellularLocation>
</comment>
<dbReference type="GO" id="GO:0022904">
    <property type="term" value="P:respiratory electron transport chain"/>
    <property type="evidence" value="ECO:0007669"/>
    <property type="project" value="InterPro"/>
</dbReference>
<keyword evidence="8 9" id="KW-0472">Membrane</keyword>
<keyword evidence="6 9" id="KW-0274">FAD</keyword>
<dbReference type="AlphaFoldDB" id="A0A919BPU2"/>
<dbReference type="EC" id="1.1.5.12" evidence="9"/>
<dbReference type="Pfam" id="PF01565">
    <property type="entry name" value="FAD_binding_4"/>
    <property type="match status" value="1"/>
</dbReference>
<dbReference type="InterPro" id="IPR012256">
    <property type="entry name" value="D_lactate_DH"/>
</dbReference>
<evidence type="ECO:0000259" key="12">
    <source>
        <dbReference type="PROSITE" id="PS51387"/>
    </source>
</evidence>
<dbReference type="InterPro" id="IPR016169">
    <property type="entry name" value="FAD-bd_PCMH_sub2"/>
</dbReference>
<dbReference type="InterPro" id="IPR006094">
    <property type="entry name" value="Oxid_FAD_bind_N"/>
</dbReference>
<evidence type="ECO:0000256" key="4">
    <source>
        <dbReference type="ARBA" id="ARBA00022630"/>
    </source>
</evidence>
<comment type="cofactor">
    <cofactor evidence="1 9 10 11">
        <name>FAD</name>
        <dbReference type="ChEBI" id="CHEBI:57692"/>
    </cofactor>
</comment>
<dbReference type="InterPro" id="IPR036318">
    <property type="entry name" value="FAD-bd_PCMH-like_sf"/>
</dbReference>
<feature type="binding site" evidence="9 11">
    <location>
        <begin position="79"/>
        <end position="80"/>
    </location>
    <ligand>
        <name>FAD</name>
        <dbReference type="ChEBI" id="CHEBI:57692"/>
    </ligand>
</feature>
<proteinExistence type="inferred from homology"/>
<dbReference type="FunFam" id="3.30.43.10:FF:000005">
    <property type="entry name" value="Quinone-dependent D-lactate dehydrogenase"/>
    <property type="match status" value="1"/>
</dbReference>
<evidence type="ECO:0000256" key="11">
    <source>
        <dbReference type="PIRSR" id="PIRSR000101-1"/>
    </source>
</evidence>
<keyword evidence="7 9" id="KW-0560">Oxidoreductase</keyword>
<dbReference type="PIRSF" id="PIRSF000101">
    <property type="entry name" value="D-lactate_dh"/>
    <property type="match status" value="1"/>
</dbReference>
<comment type="function">
    <text evidence="9 10">Catalyzes the oxidation of D-lactate to pyruvate.</text>
</comment>
<evidence type="ECO:0000313" key="14">
    <source>
        <dbReference type="Proteomes" id="UP000623842"/>
    </source>
</evidence>
<dbReference type="Gene3D" id="3.30.1370.20">
    <property type="entry name" value="D-lactate dehydrogenase, cap domain, subdomain 2"/>
    <property type="match status" value="1"/>
</dbReference>
<organism evidence="13 14">
    <name type="scientific">Thalassotalea marina</name>
    <dbReference type="NCBI Taxonomy" id="1673741"/>
    <lineage>
        <taxon>Bacteria</taxon>
        <taxon>Pseudomonadati</taxon>
        <taxon>Pseudomonadota</taxon>
        <taxon>Gammaproteobacteria</taxon>
        <taxon>Alteromonadales</taxon>
        <taxon>Colwelliaceae</taxon>
        <taxon>Thalassotalea</taxon>
    </lineage>
</organism>
<feature type="binding site" evidence="9 11">
    <location>
        <begin position="71"/>
        <end position="75"/>
    </location>
    <ligand>
        <name>FAD</name>
        <dbReference type="ChEBI" id="CHEBI:57692"/>
    </ligand>
</feature>
<sequence length="572" mass="63848">MSATTSIISALESIVGKQYILTEPAKKQPYTKGFRFGAGDALAVIRPGSLVEIWRALKTCVEADIIVIMQAANTGLTGGSTPDGNNYDRPVVVISTMRIDDIQLINNAEQFIGLAGSTLFGLEDTLAPYGREPHSVIGSSCIGASIVGGICNNSGGALVQRGPAYTELSLFAQIDADGQLVLVNNLGIKLGDSPEEILINLENKNYRADDVEFPNKRASDNEYHERVRDVDANTPSRFNNDGRRLYESSGCAGKLAVFAVRVDTFPIPEKQQVFYIGTNDPAVLGKIRRDILSTFKNLPVSGEYLHKDCYDASKKYGKDTFLVIDKLGSKYIPKMFSMKRTVDRIADNLGFLPAKMSDRIMQYMSYLFPNHLPKRMEAFRARFDHHWILEMSNDGVDEAQQYLAEFFKTNEGDFFECTKEEGDKAILHRFVAGGAIGRMHAMKAKELGSVMTIDVAFPRNEKDWFETLSPELDEQIAVKLYYGHLFCHVMHQNYILKKGVDAKKVKNQILATFDQRGAEYPAEHNVGHEYLAKDALRSFYQELDPTNSFNPGIGKTSKLKHWAEHDSNKPCC</sequence>
<dbReference type="SUPFAM" id="SSF55103">
    <property type="entry name" value="FAD-linked oxidases, C-terminal domain"/>
    <property type="match status" value="1"/>
</dbReference>
<dbReference type="GO" id="GO:0102029">
    <property type="term" value="F:D-lactate dehydrogenase (quinone) activity"/>
    <property type="evidence" value="ECO:0007669"/>
    <property type="project" value="UniProtKB-EC"/>
</dbReference>
<dbReference type="GO" id="GO:0048038">
    <property type="term" value="F:quinone binding"/>
    <property type="evidence" value="ECO:0007669"/>
    <property type="project" value="UniProtKB-KW"/>
</dbReference>
<dbReference type="EMBL" id="BNCK01000011">
    <property type="protein sequence ID" value="GHG05201.1"/>
    <property type="molecule type" value="Genomic_DNA"/>
</dbReference>
<evidence type="ECO:0000256" key="6">
    <source>
        <dbReference type="ARBA" id="ARBA00022827"/>
    </source>
</evidence>
<dbReference type="GO" id="GO:0004458">
    <property type="term" value="F:D-lactate dehydrogenase (cytochrome) activity"/>
    <property type="evidence" value="ECO:0007669"/>
    <property type="project" value="UniProtKB-UniRule"/>
</dbReference>
<evidence type="ECO:0000256" key="8">
    <source>
        <dbReference type="ARBA" id="ARBA00023136"/>
    </source>
</evidence>
<reference evidence="13" key="1">
    <citation type="journal article" date="2014" name="Int. J. Syst. Evol. Microbiol.">
        <title>Complete genome sequence of Corynebacterium casei LMG S-19264T (=DSM 44701T), isolated from a smear-ripened cheese.</title>
        <authorList>
            <consortium name="US DOE Joint Genome Institute (JGI-PGF)"/>
            <person name="Walter F."/>
            <person name="Albersmeier A."/>
            <person name="Kalinowski J."/>
            <person name="Ruckert C."/>
        </authorList>
    </citation>
    <scope>NUCLEOTIDE SEQUENCE</scope>
    <source>
        <strain evidence="13">KCTC 42731</strain>
    </source>
</reference>
<dbReference type="PANTHER" id="PTHR43716:SF1">
    <property type="entry name" value="D-2-HYDROXYGLUTARATE DEHYDROGENASE, MITOCHONDRIAL"/>
    <property type="match status" value="1"/>
</dbReference>
<evidence type="ECO:0000256" key="2">
    <source>
        <dbReference type="ARBA" id="ARBA00022475"/>
    </source>
</evidence>
<feature type="binding site" evidence="9 11">
    <location>
        <position position="257"/>
    </location>
    <ligand>
        <name>FAD</name>
        <dbReference type="ChEBI" id="CHEBI:57692"/>
    </ligand>
</feature>
<dbReference type="InterPro" id="IPR016173">
    <property type="entry name" value="D-lactate_DH_C-sub2"/>
</dbReference>
<keyword evidence="4 9" id="KW-0285">Flavoprotein</keyword>
<gene>
    <name evidence="9 13" type="primary">dld</name>
    <name evidence="13" type="ORF">GCM10017161_38460</name>
</gene>
<dbReference type="GO" id="GO:0006089">
    <property type="term" value="P:lactate metabolic process"/>
    <property type="evidence" value="ECO:0007669"/>
    <property type="project" value="UniProtKB-UniRule"/>
</dbReference>
<evidence type="ECO:0000256" key="10">
    <source>
        <dbReference type="PIRNR" id="PIRNR000101"/>
    </source>
</evidence>
<dbReference type="Pfam" id="PF09330">
    <property type="entry name" value="Lact-deh-memb"/>
    <property type="match status" value="1"/>
</dbReference>
<dbReference type="Gene3D" id="3.30.465.10">
    <property type="match status" value="1"/>
</dbReference>
<dbReference type="RefSeq" id="WP_373304828.1">
    <property type="nucleotide sequence ID" value="NZ_BNCK01000011.1"/>
</dbReference>
<feature type="binding site" evidence="9 11">
    <location>
        <position position="138"/>
    </location>
    <ligand>
        <name>FAD</name>
        <dbReference type="ChEBI" id="CHEBI:57692"/>
    </ligand>
</feature>
<dbReference type="HAMAP" id="MF_02092">
    <property type="entry name" value="DLDH_Dld"/>
    <property type="match status" value="1"/>
</dbReference>
<reference evidence="13" key="2">
    <citation type="submission" date="2020-09" db="EMBL/GenBank/DDBJ databases">
        <authorList>
            <person name="Sun Q."/>
            <person name="Kim S."/>
        </authorList>
    </citation>
    <scope>NUCLEOTIDE SEQUENCE</scope>
    <source>
        <strain evidence="13">KCTC 42731</strain>
    </source>
</reference>
<dbReference type="SUPFAM" id="SSF56176">
    <property type="entry name" value="FAD-binding/transporter-associated domain-like"/>
    <property type="match status" value="1"/>
</dbReference>
<name>A0A919BPU2_9GAMM</name>
<evidence type="ECO:0000313" key="13">
    <source>
        <dbReference type="EMBL" id="GHG05201.1"/>
    </source>
</evidence>
<comment type="caution">
    <text evidence="13">The sequence shown here is derived from an EMBL/GenBank/DDBJ whole genome shotgun (WGS) entry which is preliminary data.</text>
</comment>
<dbReference type="GO" id="GO:0031234">
    <property type="term" value="C:extrinsic component of cytoplasmic side of plasma membrane"/>
    <property type="evidence" value="ECO:0007669"/>
    <property type="project" value="UniProtKB-UniRule"/>
</dbReference>
<keyword evidence="5 9" id="KW-0874">Quinone</keyword>
<evidence type="ECO:0000256" key="5">
    <source>
        <dbReference type="ARBA" id="ARBA00022719"/>
    </source>
</evidence>
<dbReference type="InterPro" id="IPR016167">
    <property type="entry name" value="FAD-bd_PCMH_sub1"/>
</dbReference>
<dbReference type="GO" id="GO:0071949">
    <property type="term" value="F:FAD binding"/>
    <property type="evidence" value="ECO:0007669"/>
    <property type="project" value="InterPro"/>
</dbReference>
<dbReference type="NCBIfam" id="NF008387">
    <property type="entry name" value="PRK11183.1"/>
    <property type="match status" value="1"/>
</dbReference>